<accession>A0AAD8E395</accession>
<dbReference type="Proteomes" id="UP001233999">
    <property type="component" value="Unassembled WGS sequence"/>
</dbReference>
<comment type="caution">
    <text evidence="1">The sequence shown here is derived from an EMBL/GenBank/DDBJ whole genome shotgun (WGS) entry which is preliminary data.</text>
</comment>
<sequence>EKSSGMYHTRRWILTQEPGIYGSLNDHMCQSDFGYSVQDGLEELFRDHNGVTLIRAFVLTHQVIPLQTSVMAPIDVMQPNVEDELQISRKINEITRKTSNNIVNVGHEMKAEEFACVEYWEVIQDFNVMIIFSMPYHPSNTIMAQSKMSTFIPNKVFRTSNNFRIVVALTFIWSFGSKVTPKCLQKKKIQSFMSLSRNVKFIYTHKLRRKEDAWINNYHPELLRVWTEPEGVDSGIAQAIQQIQREESDISRKLFRICMKILHERQVSAAECAYRIKPEQRYRVLQFDRSGHATGYCSNIFESLLVQYLPYFSETELLQGFDNAKDAFLARENRLMEINSHMRQHRERDQQLGNAFNQINAFEILEQPEIISSPAEEEELPETEMTRLVSGSTLHHEISMVPYEMLCMIDSRLRQLKSPNAFFGEITTCKLTRHKPSEIHRDMRIVTGISIGDYVEKIHDASKRIRAMSHVPGEDCKCKKQCYTNISKHEHHGNQKKIAASETTLTLTSLHKTSKIK</sequence>
<keyword evidence="2" id="KW-1185">Reference proteome</keyword>
<organism evidence="1 2">
    <name type="scientific">Diploptera punctata</name>
    <name type="common">Pacific beetle cockroach</name>
    <dbReference type="NCBI Taxonomy" id="6984"/>
    <lineage>
        <taxon>Eukaryota</taxon>
        <taxon>Metazoa</taxon>
        <taxon>Ecdysozoa</taxon>
        <taxon>Arthropoda</taxon>
        <taxon>Hexapoda</taxon>
        <taxon>Insecta</taxon>
        <taxon>Pterygota</taxon>
        <taxon>Neoptera</taxon>
        <taxon>Polyneoptera</taxon>
        <taxon>Dictyoptera</taxon>
        <taxon>Blattodea</taxon>
        <taxon>Blaberoidea</taxon>
        <taxon>Blaberidae</taxon>
        <taxon>Diplopterinae</taxon>
        <taxon>Diploptera</taxon>
    </lineage>
</organism>
<feature type="non-terminal residue" evidence="1">
    <location>
        <position position="1"/>
    </location>
</feature>
<name>A0AAD8E395_DIPPU</name>
<dbReference type="EMBL" id="JASPKZ010010250">
    <property type="protein sequence ID" value="KAJ9574962.1"/>
    <property type="molecule type" value="Genomic_DNA"/>
</dbReference>
<reference evidence="1" key="2">
    <citation type="submission" date="2023-05" db="EMBL/GenBank/DDBJ databases">
        <authorList>
            <person name="Fouks B."/>
        </authorList>
    </citation>
    <scope>NUCLEOTIDE SEQUENCE</scope>
    <source>
        <strain evidence="1">Stay&amp;Tobe</strain>
        <tissue evidence="1">Testes</tissue>
    </source>
</reference>
<proteinExistence type="predicted"/>
<feature type="non-terminal residue" evidence="1">
    <location>
        <position position="517"/>
    </location>
</feature>
<evidence type="ECO:0000313" key="1">
    <source>
        <dbReference type="EMBL" id="KAJ9574962.1"/>
    </source>
</evidence>
<protein>
    <submittedName>
        <fullName evidence="1">Uncharacterized protein</fullName>
    </submittedName>
</protein>
<evidence type="ECO:0000313" key="2">
    <source>
        <dbReference type="Proteomes" id="UP001233999"/>
    </source>
</evidence>
<reference evidence="1" key="1">
    <citation type="journal article" date="2023" name="IScience">
        <title>Live-bearing cockroach genome reveals convergent evolutionary mechanisms linked to viviparity in insects and beyond.</title>
        <authorList>
            <person name="Fouks B."/>
            <person name="Harrison M.C."/>
            <person name="Mikhailova A.A."/>
            <person name="Marchal E."/>
            <person name="English S."/>
            <person name="Carruthers M."/>
            <person name="Jennings E.C."/>
            <person name="Chiamaka E.L."/>
            <person name="Frigard R.A."/>
            <person name="Pippel M."/>
            <person name="Attardo G.M."/>
            <person name="Benoit J.B."/>
            <person name="Bornberg-Bauer E."/>
            <person name="Tobe S.S."/>
        </authorList>
    </citation>
    <scope>NUCLEOTIDE SEQUENCE</scope>
    <source>
        <strain evidence="1">Stay&amp;Tobe</strain>
    </source>
</reference>
<dbReference type="AlphaFoldDB" id="A0AAD8E395"/>
<gene>
    <name evidence="1" type="ORF">L9F63_007880</name>
</gene>